<organism evidence="1 2">
    <name type="scientific">Oryza meyeriana var. granulata</name>
    <dbReference type="NCBI Taxonomy" id="110450"/>
    <lineage>
        <taxon>Eukaryota</taxon>
        <taxon>Viridiplantae</taxon>
        <taxon>Streptophyta</taxon>
        <taxon>Embryophyta</taxon>
        <taxon>Tracheophyta</taxon>
        <taxon>Spermatophyta</taxon>
        <taxon>Magnoliopsida</taxon>
        <taxon>Liliopsida</taxon>
        <taxon>Poales</taxon>
        <taxon>Poaceae</taxon>
        <taxon>BOP clade</taxon>
        <taxon>Oryzoideae</taxon>
        <taxon>Oryzeae</taxon>
        <taxon>Oryzinae</taxon>
        <taxon>Oryza</taxon>
        <taxon>Oryza meyeriana</taxon>
    </lineage>
</organism>
<keyword evidence="2" id="KW-1185">Reference proteome</keyword>
<dbReference type="Proteomes" id="UP000479710">
    <property type="component" value="Unassembled WGS sequence"/>
</dbReference>
<evidence type="ECO:0000313" key="2">
    <source>
        <dbReference type="Proteomes" id="UP000479710"/>
    </source>
</evidence>
<gene>
    <name evidence="1" type="ORF">E2562_017005</name>
</gene>
<accession>A0A6G1E9E9</accession>
<dbReference type="EMBL" id="SPHZ02000004">
    <property type="protein sequence ID" value="KAF0921735.1"/>
    <property type="molecule type" value="Genomic_DNA"/>
</dbReference>
<reference evidence="1 2" key="1">
    <citation type="submission" date="2019-11" db="EMBL/GenBank/DDBJ databases">
        <title>Whole genome sequence of Oryza granulata.</title>
        <authorList>
            <person name="Li W."/>
        </authorList>
    </citation>
    <scope>NUCLEOTIDE SEQUENCE [LARGE SCALE GENOMIC DNA]</scope>
    <source>
        <strain evidence="2">cv. Menghai</strain>
        <tissue evidence="1">Leaf</tissue>
    </source>
</reference>
<evidence type="ECO:0000313" key="1">
    <source>
        <dbReference type="EMBL" id="KAF0921735.1"/>
    </source>
</evidence>
<dbReference type="OrthoDB" id="721781at2759"/>
<name>A0A6G1E9E9_9ORYZ</name>
<proteinExistence type="predicted"/>
<protein>
    <submittedName>
        <fullName evidence="1">Uncharacterized protein</fullName>
    </submittedName>
</protein>
<dbReference type="AlphaFoldDB" id="A0A6G1E9E9"/>
<sequence length="93" mass="9907">MGQPAEGEGVHPQLNIGDVVNKGETVEENVARVAMIEEVVISLSRASVRLAGGGGIHSLEKAKKRKAWKNLELQSDAEVGESEEEGEKKSVGQ</sequence>
<comment type="caution">
    <text evidence="1">The sequence shown here is derived from an EMBL/GenBank/DDBJ whole genome shotgun (WGS) entry which is preliminary data.</text>
</comment>